<dbReference type="Proteomes" id="UP000288490">
    <property type="component" value="Unassembled WGS sequence"/>
</dbReference>
<dbReference type="OrthoDB" id="5809921at2"/>
<dbReference type="InterPro" id="IPR013785">
    <property type="entry name" value="Aldolase_TIM"/>
</dbReference>
<evidence type="ECO:0000259" key="1">
    <source>
        <dbReference type="Pfam" id="PF05913"/>
    </source>
</evidence>
<evidence type="ECO:0000259" key="2">
    <source>
        <dbReference type="Pfam" id="PF19200"/>
    </source>
</evidence>
<sequence>MFGFSIFMNQPLSNEKKSYIEKMKTIGFTGIFTSLHIPEDDATTYYSRLIELGKEAKKNNLNLMVDISGDALSKAGFSIDRLDELKHIGVTGLRMDYHISNDIIAKCSHHMTVGLNASTITQQDIDELRHFNANFSQLEAWHNYYPRPETGLDKTWYVEKNQWLKEGGFTIQGFVPGDDDLRGPLYAGLPTLEEHRYLHPLANALSLLGSYTDLVYIGDGGLSEVTQSQFKEFLQNDTLTLHVDTIDEKFSSLFLGQHHNRQDEARDVIRSANARFKQIPDIPPKKILPRSKGSVTLDNHEYLRYMGELQITKTNLPKDGKVNVVAHVIEKDIPLIDHIKAGMSYELRKDDDNE</sequence>
<dbReference type="InterPro" id="IPR029000">
    <property type="entry name" value="Cyclophilin-like_dom_sf"/>
</dbReference>
<dbReference type="EMBL" id="NGJT01000007">
    <property type="protein sequence ID" value="RST94588.1"/>
    <property type="molecule type" value="Genomic_DNA"/>
</dbReference>
<dbReference type="Pfam" id="PF19200">
    <property type="entry name" value="MupG_N"/>
    <property type="match status" value="1"/>
</dbReference>
<dbReference type="SUPFAM" id="SSF50891">
    <property type="entry name" value="Cyclophilin-like"/>
    <property type="match status" value="1"/>
</dbReference>
<feature type="domain" description="6-phospho-N-acetylmuramidase N-terminal" evidence="2">
    <location>
        <begin position="2"/>
        <end position="231"/>
    </location>
</feature>
<reference evidence="3 4" key="1">
    <citation type="submission" date="2017-05" db="EMBL/GenBank/DDBJ databases">
        <title>Vagococcus spp. assemblies.</title>
        <authorList>
            <person name="Gulvik C.A."/>
        </authorList>
    </citation>
    <scope>NUCLEOTIDE SEQUENCE [LARGE SCALE GENOMIC DNA]</scope>
    <source>
        <strain evidence="3 4">SS1994</strain>
    </source>
</reference>
<comment type="caution">
    <text evidence="3">The sequence shown here is derived from an EMBL/GenBank/DDBJ whole genome shotgun (WGS) entry which is preliminary data.</text>
</comment>
<dbReference type="Gene3D" id="2.40.100.10">
    <property type="entry name" value="Cyclophilin-like"/>
    <property type="match status" value="1"/>
</dbReference>
<dbReference type="RefSeq" id="WP_125957197.1">
    <property type="nucleotide sequence ID" value="NZ_NGJT01000007.1"/>
</dbReference>
<keyword evidence="4" id="KW-1185">Reference proteome</keyword>
<dbReference type="AlphaFoldDB" id="A0A429ZLP9"/>
<evidence type="ECO:0000313" key="3">
    <source>
        <dbReference type="EMBL" id="RST94588.1"/>
    </source>
</evidence>
<dbReference type="PANTHER" id="PTHR38435">
    <property type="match status" value="1"/>
</dbReference>
<gene>
    <name evidence="3" type="ORF">CBF36_05110</name>
</gene>
<dbReference type="InterPro" id="IPR043894">
    <property type="entry name" value="MupG_C"/>
</dbReference>
<dbReference type="SUPFAM" id="SSF51445">
    <property type="entry name" value="(Trans)glycosidases"/>
    <property type="match status" value="1"/>
</dbReference>
<dbReference type="InterPro" id="IPR008589">
    <property type="entry name" value="MupG"/>
</dbReference>
<organism evidence="3 4">
    <name type="scientific">Vagococcus bubulae</name>
    <dbReference type="NCBI Taxonomy" id="1977868"/>
    <lineage>
        <taxon>Bacteria</taxon>
        <taxon>Bacillati</taxon>
        <taxon>Bacillota</taxon>
        <taxon>Bacilli</taxon>
        <taxon>Lactobacillales</taxon>
        <taxon>Enterococcaceae</taxon>
        <taxon>Vagococcus</taxon>
    </lineage>
</organism>
<accession>A0A429ZLP9</accession>
<protein>
    <submittedName>
        <fullName evidence="3">Uncharacterized protein</fullName>
    </submittedName>
</protein>
<dbReference type="InterPro" id="IPR043797">
    <property type="entry name" value="MupG_N"/>
</dbReference>
<name>A0A429ZLP9_9ENTE</name>
<evidence type="ECO:0000313" key="4">
    <source>
        <dbReference type="Proteomes" id="UP000288490"/>
    </source>
</evidence>
<dbReference type="Gene3D" id="3.20.20.70">
    <property type="entry name" value="Aldolase class I"/>
    <property type="match status" value="1"/>
</dbReference>
<dbReference type="Pfam" id="PF05913">
    <property type="entry name" value="MupG_C"/>
    <property type="match status" value="1"/>
</dbReference>
<dbReference type="PANTHER" id="PTHR38435:SF2">
    <property type="entry name" value="DUF871 DOMAIN-CONTAINING PROTEIN"/>
    <property type="match status" value="1"/>
</dbReference>
<proteinExistence type="predicted"/>
<feature type="domain" description="6-phospho-N-acetylmuramidase C-terminal" evidence="1">
    <location>
        <begin position="243"/>
        <end position="347"/>
    </location>
</feature>
<dbReference type="InterPro" id="IPR017853">
    <property type="entry name" value="GH"/>
</dbReference>